<dbReference type="SUPFAM" id="SSF47240">
    <property type="entry name" value="Ferritin-like"/>
    <property type="match status" value="1"/>
</dbReference>
<dbReference type="Pfam" id="PF04945">
    <property type="entry name" value="YHS"/>
    <property type="match status" value="1"/>
</dbReference>
<dbReference type="InterPro" id="IPR011017">
    <property type="entry name" value="TRASH_dom"/>
</dbReference>
<dbReference type="Gene3D" id="1.10.620.20">
    <property type="entry name" value="Ribonucleotide Reductase, subunit A"/>
    <property type="match status" value="1"/>
</dbReference>
<dbReference type="Pfam" id="PF19335">
    <property type="entry name" value="HMBD"/>
    <property type="match status" value="1"/>
</dbReference>
<dbReference type="EMBL" id="EU016618">
    <property type="protein sequence ID" value="ABZ08139.1"/>
    <property type="molecule type" value="Genomic_DNA"/>
</dbReference>
<dbReference type="GO" id="GO:0046872">
    <property type="term" value="F:metal ion binding"/>
    <property type="evidence" value="ECO:0007669"/>
    <property type="project" value="InterPro"/>
</dbReference>
<evidence type="ECO:0000313" key="2">
    <source>
        <dbReference type="EMBL" id="ABZ08139.1"/>
    </source>
</evidence>
<name>B3T6D0_9ZZZZ</name>
<accession>B3T6D0</accession>
<sequence>MTDTLSDTADKPVPSGTAVDPVCGMSVEIEGASFVHEHKGSHHYFCSSRCLDKFRADPELYLSNAHLDAVEDVPKGAIYTCPMHPEIRQPGPGSCPICGMALEPETVSLDEVPRS</sequence>
<dbReference type="InterPro" id="IPR007029">
    <property type="entry name" value="YHS_dom"/>
</dbReference>
<dbReference type="InterPro" id="IPR009078">
    <property type="entry name" value="Ferritin-like_SF"/>
</dbReference>
<dbReference type="GO" id="GO:0016491">
    <property type="term" value="F:oxidoreductase activity"/>
    <property type="evidence" value="ECO:0007669"/>
    <property type="project" value="InterPro"/>
</dbReference>
<feature type="domain" description="TRASH" evidence="1">
    <location>
        <begin position="20"/>
        <end position="58"/>
    </location>
</feature>
<dbReference type="InterPro" id="IPR045800">
    <property type="entry name" value="HMBD"/>
</dbReference>
<organism evidence="2">
    <name type="scientific">uncultured marine microorganism HF4000_APKG1C9</name>
    <dbReference type="NCBI Taxonomy" id="455540"/>
    <lineage>
        <taxon>unclassified sequences</taxon>
        <taxon>environmental samples</taxon>
    </lineage>
</organism>
<dbReference type="SMART" id="SM00746">
    <property type="entry name" value="TRASH"/>
    <property type="match status" value="1"/>
</dbReference>
<protein>
    <submittedName>
        <fullName evidence="2">Putative YHS domain protein</fullName>
    </submittedName>
</protein>
<dbReference type="InterPro" id="IPR012348">
    <property type="entry name" value="RNR-like"/>
</dbReference>
<reference evidence="2" key="1">
    <citation type="journal article" date="2008" name="ISME J.">
        <title>Genomic patterns of recombination, clonal divergence and environment in marine microbial populations.</title>
        <authorList>
            <person name="Konstantinidis K.T."/>
            <person name="Delong E.F."/>
        </authorList>
    </citation>
    <scope>NUCLEOTIDE SEQUENCE</scope>
</reference>
<dbReference type="AlphaFoldDB" id="B3T6D0"/>
<proteinExistence type="predicted"/>
<gene>
    <name evidence="2" type="ORF">ALOHA_HF4000APKG1C9ctg5g3</name>
</gene>
<evidence type="ECO:0000259" key="1">
    <source>
        <dbReference type="SMART" id="SM00746"/>
    </source>
</evidence>